<organism evidence="4 5">
    <name type="scientific">Zea mays</name>
    <name type="common">Maize</name>
    <dbReference type="NCBI Taxonomy" id="4577"/>
    <lineage>
        <taxon>Eukaryota</taxon>
        <taxon>Viridiplantae</taxon>
        <taxon>Streptophyta</taxon>
        <taxon>Embryophyta</taxon>
        <taxon>Tracheophyta</taxon>
        <taxon>Spermatophyta</taxon>
        <taxon>Magnoliopsida</taxon>
        <taxon>Liliopsida</taxon>
        <taxon>Poales</taxon>
        <taxon>Poaceae</taxon>
        <taxon>PACMAD clade</taxon>
        <taxon>Panicoideae</taxon>
        <taxon>Andropogonodae</taxon>
        <taxon>Andropogoneae</taxon>
        <taxon>Tripsacinae</taxon>
        <taxon>Zea</taxon>
    </lineage>
</organism>
<reference evidence="4" key="2">
    <citation type="submission" date="2019-07" db="EMBL/GenBank/DDBJ databases">
        <authorList>
            <person name="Seetharam A."/>
            <person name="Woodhouse M."/>
            <person name="Cannon E."/>
        </authorList>
    </citation>
    <scope>NUCLEOTIDE SEQUENCE [LARGE SCALE GENOMIC DNA]</scope>
    <source>
        <strain evidence="4">cv. B73</strain>
    </source>
</reference>
<evidence type="ECO:0000313" key="5">
    <source>
        <dbReference type="Proteomes" id="UP000007305"/>
    </source>
</evidence>
<accession>A0A804R918</accession>
<keyword evidence="5" id="KW-1185">Reference proteome</keyword>
<dbReference type="PROSITE" id="PS00640">
    <property type="entry name" value="THIOL_PROTEASE_ASN"/>
    <property type="match status" value="1"/>
</dbReference>
<dbReference type="InterPro" id="IPR025660">
    <property type="entry name" value="Pept_his_AS"/>
</dbReference>
<reference evidence="5" key="1">
    <citation type="journal article" date="2009" name="Science">
        <title>The B73 maize genome: complexity, diversity, and dynamics.</title>
        <authorList>
            <person name="Schnable P.S."/>
            <person name="Ware D."/>
            <person name="Fulton R.S."/>
            <person name="Stein J.C."/>
            <person name="Wei F."/>
            <person name="Pasternak S."/>
            <person name="Liang C."/>
            <person name="Zhang J."/>
            <person name="Fulton L."/>
            <person name="Graves T.A."/>
            <person name="Minx P."/>
            <person name="Reily A.D."/>
            <person name="Courtney L."/>
            <person name="Kruchowski S.S."/>
            <person name="Tomlinson C."/>
            <person name="Strong C."/>
            <person name="Delehaunty K."/>
            <person name="Fronick C."/>
            <person name="Courtney B."/>
            <person name="Rock S.M."/>
            <person name="Belter E."/>
            <person name="Du F."/>
            <person name="Kim K."/>
            <person name="Abbott R.M."/>
            <person name="Cotton M."/>
            <person name="Levy A."/>
            <person name="Marchetto P."/>
            <person name="Ochoa K."/>
            <person name="Jackson S.M."/>
            <person name="Gillam B."/>
            <person name="Chen W."/>
            <person name="Yan L."/>
            <person name="Higginbotham J."/>
            <person name="Cardenas M."/>
            <person name="Waligorski J."/>
            <person name="Applebaum E."/>
            <person name="Phelps L."/>
            <person name="Falcone J."/>
            <person name="Kanchi K."/>
            <person name="Thane T."/>
            <person name="Scimone A."/>
            <person name="Thane N."/>
            <person name="Henke J."/>
            <person name="Wang T."/>
            <person name="Ruppert J."/>
            <person name="Shah N."/>
            <person name="Rotter K."/>
            <person name="Hodges J."/>
            <person name="Ingenthron E."/>
            <person name="Cordes M."/>
            <person name="Kohlberg S."/>
            <person name="Sgro J."/>
            <person name="Delgado B."/>
            <person name="Mead K."/>
            <person name="Chinwalla A."/>
            <person name="Leonard S."/>
            <person name="Crouse K."/>
            <person name="Collura K."/>
            <person name="Kudrna D."/>
            <person name="Currie J."/>
            <person name="He R."/>
            <person name="Angelova A."/>
            <person name="Rajasekar S."/>
            <person name="Mueller T."/>
            <person name="Lomeli R."/>
            <person name="Scara G."/>
            <person name="Ko A."/>
            <person name="Delaney K."/>
            <person name="Wissotski M."/>
            <person name="Lopez G."/>
            <person name="Campos D."/>
            <person name="Braidotti M."/>
            <person name="Ashley E."/>
            <person name="Golser W."/>
            <person name="Kim H."/>
            <person name="Lee S."/>
            <person name="Lin J."/>
            <person name="Dujmic Z."/>
            <person name="Kim W."/>
            <person name="Talag J."/>
            <person name="Zuccolo A."/>
            <person name="Fan C."/>
            <person name="Sebastian A."/>
            <person name="Kramer M."/>
            <person name="Spiegel L."/>
            <person name="Nascimento L."/>
            <person name="Zutavern T."/>
            <person name="Miller B."/>
            <person name="Ambroise C."/>
            <person name="Muller S."/>
            <person name="Spooner W."/>
            <person name="Narechania A."/>
            <person name="Ren L."/>
            <person name="Wei S."/>
            <person name="Kumari S."/>
            <person name="Faga B."/>
            <person name="Levy M.J."/>
            <person name="McMahan L."/>
            <person name="Van Buren P."/>
            <person name="Vaughn M.W."/>
            <person name="Ying K."/>
            <person name="Yeh C.-T."/>
            <person name="Emrich S.J."/>
            <person name="Jia Y."/>
            <person name="Kalyanaraman A."/>
            <person name="Hsia A.-P."/>
            <person name="Barbazuk W.B."/>
            <person name="Baucom R.S."/>
            <person name="Brutnell T.P."/>
            <person name="Carpita N.C."/>
            <person name="Chaparro C."/>
            <person name="Chia J.-M."/>
            <person name="Deragon J.-M."/>
            <person name="Estill J.C."/>
            <person name="Fu Y."/>
            <person name="Jeddeloh J.A."/>
            <person name="Han Y."/>
            <person name="Lee H."/>
            <person name="Li P."/>
            <person name="Lisch D.R."/>
            <person name="Liu S."/>
            <person name="Liu Z."/>
            <person name="Nagel D.H."/>
            <person name="McCann M.C."/>
            <person name="SanMiguel P."/>
            <person name="Myers A.M."/>
            <person name="Nettleton D."/>
            <person name="Nguyen J."/>
            <person name="Penning B.W."/>
            <person name="Ponnala L."/>
            <person name="Schneider K.L."/>
            <person name="Schwartz D.C."/>
            <person name="Sharma A."/>
            <person name="Soderlund C."/>
            <person name="Springer N.M."/>
            <person name="Sun Q."/>
            <person name="Wang H."/>
            <person name="Waterman M."/>
            <person name="Westerman R."/>
            <person name="Wolfgruber T.K."/>
            <person name="Yang L."/>
            <person name="Yu Y."/>
            <person name="Zhang L."/>
            <person name="Zhou S."/>
            <person name="Zhu Q."/>
            <person name="Bennetzen J.L."/>
            <person name="Dawe R.K."/>
            <person name="Jiang J."/>
            <person name="Jiang N."/>
            <person name="Presting G.G."/>
            <person name="Wessler S.R."/>
            <person name="Aluru S."/>
            <person name="Martienssen R.A."/>
            <person name="Clifton S.W."/>
            <person name="McCombie W.R."/>
            <person name="Wing R.A."/>
            <person name="Wilson R.K."/>
        </authorList>
    </citation>
    <scope>NUCLEOTIDE SEQUENCE [LARGE SCALE GENOMIC DNA]</scope>
    <source>
        <strain evidence="5">cv. B73</strain>
    </source>
</reference>
<dbReference type="PANTHER" id="PTHR12411">
    <property type="entry name" value="CYSTEINE PROTEASE FAMILY C1-RELATED"/>
    <property type="match status" value="1"/>
</dbReference>
<dbReference type="SUPFAM" id="SSF54001">
    <property type="entry name" value="Cysteine proteinases"/>
    <property type="match status" value="1"/>
</dbReference>
<dbReference type="Proteomes" id="UP000007305">
    <property type="component" value="Chromosome 9"/>
</dbReference>
<reference evidence="4" key="3">
    <citation type="submission" date="2021-05" db="UniProtKB">
        <authorList>
            <consortium name="EnsemblPlants"/>
        </authorList>
    </citation>
    <scope>IDENTIFICATION</scope>
    <source>
        <strain evidence="4">cv. B73</strain>
    </source>
</reference>
<dbReference type="InterPro" id="IPR000668">
    <property type="entry name" value="Peptidase_C1A_C"/>
</dbReference>
<dbReference type="EnsemblPlants" id="Zm00001eb398730_T001">
    <property type="protein sequence ID" value="Zm00001eb398730_P001"/>
    <property type="gene ID" value="Zm00001eb398730"/>
</dbReference>
<dbReference type="InterPro" id="IPR038765">
    <property type="entry name" value="Papain-like_cys_pep_sf"/>
</dbReference>
<dbReference type="GO" id="GO:0005615">
    <property type="term" value="C:extracellular space"/>
    <property type="evidence" value="ECO:0000318"/>
    <property type="project" value="GO_Central"/>
</dbReference>
<evidence type="ECO:0000313" key="4">
    <source>
        <dbReference type="EnsemblPlants" id="Zm00001eb398730_P001"/>
    </source>
</evidence>
<dbReference type="AlphaFoldDB" id="A0A804R918"/>
<comment type="similarity">
    <text evidence="1">Belongs to the peptidase C1 family.</text>
</comment>
<dbReference type="InParanoid" id="A0A804R918"/>
<dbReference type="Pfam" id="PF00112">
    <property type="entry name" value="Peptidase_C1"/>
    <property type="match status" value="1"/>
</dbReference>
<dbReference type="InterPro" id="IPR025661">
    <property type="entry name" value="Pept_asp_AS"/>
</dbReference>
<evidence type="ECO:0000256" key="2">
    <source>
        <dbReference type="ARBA" id="ARBA00023157"/>
    </source>
</evidence>
<name>A0A804R918_MAIZE</name>
<dbReference type="GO" id="GO:0051603">
    <property type="term" value="P:proteolysis involved in protein catabolic process"/>
    <property type="evidence" value="ECO:0000318"/>
    <property type="project" value="GO_Central"/>
</dbReference>
<dbReference type="PROSITE" id="PS00639">
    <property type="entry name" value="THIOL_PROTEASE_HIS"/>
    <property type="match status" value="1"/>
</dbReference>
<dbReference type="Gramene" id="Zm00001eb398730_T001">
    <property type="protein sequence ID" value="Zm00001eb398730_P001"/>
    <property type="gene ID" value="Zm00001eb398730"/>
</dbReference>
<proteinExistence type="inferred from homology"/>
<dbReference type="InterPro" id="IPR039417">
    <property type="entry name" value="Peptidase_C1A_papain-like"/>
</dbReference>
<feature type="domain" description="Peptidase C1A papain C-terminal" evidence="3">
    <location>
        <begin position="3"/>
        <end position="146"/>
    </location>
</feature>
<evidence type="ECO:0000256" key="1">
    <source>
        <dbReference type="ARBA" id="ARBA00008455"/>
    </source>
</evidence>
<dbReference type="GO" id="GO:0004197">
    <property type="term" value="F:cysteine-type endopeptidase activity"/>
    <property type="evidence" value="ECO:0000318"/>
    <property type="project" value="GO_Central"/>
</dbReference>
<dbReference type="InterPro" id="IPR013128">
    <property type="entry name" value="Peptidase_C1A"/>
</dbReference>
<dbReference type="SMART" id="SM00645">
    <property type="entry name" value="Pept_C1"/>
    <property type="match status" value="1"/>
</dbReference>
<evidence type="ECO:0000259" key="3">
    <source>
        <dbReference type="SMART" id="SM00645"/>
    </source>
</evidence>
<protein>
    <recommendedName>
        <fullName evidence="3">Peptidase C1A papain C-terminal domain-containing protein</fullName>
    </recommendedName>
</protein>
<dbReference type="CDD" id="cd02248">
    <property type="entry name" value="Peptidase_C1A"/>
    <property type="match status" value="1"/>
</dbReference>
<sequence length="169" mass="17975">MRLSSSSTMAESTPRRITLTRARTDGVMSTGKNAKVVTIDSYEDVPANDEKSLQKAVANQPVSVAIEAAGTTFQLYSSGIFTGSCGTALDHGVTAVGYGTENGKDYWIMKNSWGSSWGESGYVRMERNIKASSGKCGIAVEPSYPLKEGANPPNPGPGARRVRQLLLVP</sequence>
<dbReference type="GO" id="GO:0005764">
    <property type="term" value="C:lysosome"/>
    <property type="evidence" value="ECO:0000318"/>
    <property type="project" value="GO_Central"/>
</dbReference>
<dbReference type="Gene3D" id="3.90.70.10">
    <property type="entry name" value="Cysteine proteinases"/>
    <property type="match status" value="1"/>
</dbReference>
<keyword evidence="2" id="KW-1015">Disulfide bond</keyword>